<proteinExistence type="predicted"/>
<organism evidence="1 2">
    <name type="scientific">Apiospora rasikravindrae</name>
    <dbReference type="NCBI Taxonomy" id="990691"/>
    <lineage>
        <taxon>Eukaryota</taxon>
        <taxon>Fungi</taxon>
        <taxon>Dikarya</taxon>
        <taxon>Ascomycota</taxon>
        <taxon>Pezizomycotina</taxon>
        <taxon>Sordariomycetes</taxon>
        <taxon>Xylariomycetidae</taxon>
        <taxon>Amphisphaeriales</taxon>
        <taxon>Apiosporaceae</taxon>
        <taxon>Apiospora</taxon>
    </lineage>
</organism>
<accession>A0ABR1SYR4</accession>
<name>A0ABR1SYR4_9PEZI</name>
<comment type="caution">
    <text evidence="1">The sequence shown here is derived from an EMBL/GenBank/DDBJ whole genome shotgun (WGS) entry which is preliminary data.</text>
</comment>
<reference evidence="1 2" key="1">
    <citation type="submission" date="2023-01" db="EMBL/GenBank/DDBJ databases">
        <title>Analysis of 21 Apiospora genomes using comparative genomics revels a genus with tremendous synthesis potential of carbohydrate active enzymes and secondary metabolites.</title>
        <authorList>
            <person name="Sorensen T."/>
        </authorList>
    </citation>
    <scope>NUCLEOTIDE SEQUENCE [LARGE SCALE GENOMIC DNA]</scope>
    <source>
        <strain evidence="1 2">CBS 33761</strain>
    </source>
</reference>
<evidence type="ECO:0000313" key="1">
    <source>
        <dbReference type="EMBL" id="KAK8039464.1"/>
    </source>
</evidence>
<gene>
    <name evidence="1" type="ORF">PG993_007875</name>
</gene>
<sequence length="415" mass="47350">MARCSLLSLPVEVRDQIFDEAIRQDIEDNAAPPWPWMTRKTLNALMATCKAISDEVYTFYMSRQKHQSDIAILICHNEDQSGPWLIVDQNIEIDNTNSADIRFYIQDLDDPKLNALARYARGFRKANIHIEIPRSAAELAYTWLKIRDMASILPSLSSVESIHLHYDSYGCTEYDIKRFHDCPIQVNRTCLSSLNVLFCAALTDPLIKGGPLMYPKMPAKPFAYHFCPNDPFCYDSTFVHLQLSCRRAERILRTVDKGICTPGSLNKRAAGSLTHQNDLPSLTTNEVMELRHEMRTLSTAIDLFIDTVIGKEGDMLRRRRFATWDCTEKNAMSLSAQHHLLRGAGPEDQSIRNREKLRDILKPQPCSKASSIVDTWFHAYPDGIEPLDLLAVKPSNRLGGEELEFRVQEISFEED</sequence>
<keyword evidence="2" id="KW-1185">Reference proteome</keyword>
<protein>
    <submittedName>
        <fullName evidence="1">Uncharacterized protein</fullName>
    </submittedName>
</protein>
<dbReference type="Proteomes" id="UP001444661">
    <property type="component" value="Unassembled WGS sequence"/>
</dbReference>
<evidence type="ECO:0000313" key="2">
    <source>
        <dbReference type="Proteomes" id="UP001444661"/>
    </source>
</evidence>
<dbReference type="EMBL" id="JAQQWK010000006">
    <property type="protein sequence ID" value="KAK8039464.1"/>
    <property type="molecule type" value="Genomic_DNA"/>
</dbReference>